<keyword evidence="1" id="KW-0732">Signal</keyword>
<protein>
    <submittedName>
        <fullName evidence="2">Uncharacterized protein</fullName>
    </submittedName>
</protein>
<name>A0A7X8SL46_9BACT</name>
<evidence type="ECO:0000256" key="1">
    <source>
        <dbReference type="SAM" id="SignalP"/>
    </source>
</evidence>
<evidence type="ECO:0000313" key="2">
    <source>
        <dbReference type="EMBL" id="NLR92233.1"/>
    </source>
</evidence>
<feature type="signal peptide" evidence="1">
    <location>
        <begin position="1"/>
        <end position="19"/>
    </location>
</feature>
<dbReference type="AlphaFoldDB" id="A0A7X8SL46"/>
<dbReference type="EMBL" id="JABAIL010000004">
    <property type="protein sequence ID" value="NLR92233.1"/>
    <property type="molecule type" value="Genomic_DNA"/>
</dbReference>
<dbReference type="RefSeq" id="WP_168882952.1">
    <property type="nucleotide sequence ID" value="NZ_JABAIL010000004.1"/>
</dbReference>
<keyword evidence="3" id="KW-1185">Reference proteome</keyword>
<gene>
    <name evidence="2" type="ORF">HGP29_13480</name>
</gene>
<evidence type="ECO:0000313" key="3">
    <source>
        <dbReference type="Proteomes" id="UP000585050"/>
    </source>
</evidence>
<reference evidence="2 3" key="1">
    <citation type="submission" date="2020-04" db="EMBL/GenBank/DDBJ databases">
        <title>Flammeovirga sp. SR4, a novel species isolated from seawater.</title>
        <authorList>
            <person name="Wang X."/>
        </authorList>
    </citation>
    <scope>NUCLEOTIDE SEQUENCE [LARGE SCALE GENOMIC DNA]</scope>
    <source>
        <strain evidence="2 3">SR4</strain>
    </source>
</reference>
<proteinExistence type="predicted"/>
<organism evidence="2 3">
    <name type="scientific">Flammeovirga agarivorans</name>
    <dbReference type="NCBI Taxonomy" id="2726742"/>
    <lineage>
        <taxon>Bacteria</taxon>
        <taxon>Pseudomonadati</taxon>
        <taxon>Bacteroidota</taxon>
        <taxon>Cytophagia</taxon>
        <taxon>Cytophagales</taxon>
        <taxon>Flammeovirgaceae</taxon>
        <taxon>Flammeovirga</taxon>
    </lineage>
</organism>
<accession>A0A7X8SL46</accession>
<feature type="chain" id="PRO_5030569846" evidence="1">
    <location>
        <begin position="20"/>
        <end position="139"/>
    </location>
</feature>
<comment type="caution">
    <text evidence="2">The sequence shown here is derived from an EMBL/GenBank/DDBJ whole genome shotgun (WGS) entry which is preliminary data.</text>
</comment>
<sequence length="139" mass="15989">MKHLFSILALLFVWCTALGQDNDQNANLSESLSTFRVKTAVILEDAFKTNATEQSYKMMNQLQFDEGVLFSNIRRANFKDIVSDIQDLFENRQGVNFKNLQINSIQTNSDGSTITTETIKEKVFLLDNIIDIYINKFHK</sequence>
<dbReference type="Proteomes" id="UP000585050">
    <property type="component" value="Unassembled WGS sequence"/>
</dbReference>